<evidence type="ECO:0000313" key="2">
    <source>
        <dbReference type="Proteomes" id="UP000054308"/>
    </source>
</evidence>
<keyword evidence="2" id="KW-1185">Reference proteome</keyword>
<protein>
    <submittedName>
        <fullName evidence="1">Uncharacterized protein</fullName>
    </submittedName>
</protein>
<dbReference type="EMBL" id="KL217792">
    <property type="protein sequence ID" value="KFO98809.1"/>
    <property type="molecule type" value="Genomic_DNA"/>
</dbReference>
<organism evidence="1 2">
    <name type="scientific">Calypte anna</name>
    <name type="common">Anna's hummingbird</name>
    <name type="synonym">Archilochus anna</name>
    <dbReference type="NCBI Taxonomy" id="9244"/>
    <lineage>
        <taxon>Eukaryota</taxon>
        <taxon>Metazoa</taxon>
        <taxon>Chordata</taxon>
        <taxon>Craniata</taxon>
        <taxon>Vertebrata</taxon>
        <taxon>Euteleostomi</taxon>
        <taxon>Archelosauria</taxon>
        <taxon>Archosauria</taxon>
        <taxon>Dinosauria</taxon>
        <taxon>Saurischia</taxon>
        <taxon>Theropoda</taxon>
        <taxon>Coelurosauria</taxon>
        <taxon>Aves</taxon>
        <taxon>Neognathae</taxon>
        <taxon>Neoaves</taxon>
        <taxon>Strisores</taxon>
        <taxon>Apodiformes</taxon>
        <taxon>Trochilidae</taxon>
        <taxon>Calypte</taxon>
    </lineage>
</organism>
<dbReference type="AlphaFoldDB" id="A0A091HUH4"/>
<proteinExistence type="predicted"/>
<evidence type="ECO:0000313" key="1">
    <source>
        <dbReference type="EMBL" id="KFO98809.1"/>
    </source>
</evidence>
<dbReference type="Proteomes" id="UP000054308">
    <property type="component" value="Unassembled WGS sequence"/>
</dbReference>
<sequence>FRSPFFPYATFILNPPHQFFPSKCLLLVLQSSAQTYTFSSLSEPLSSFSQSSTRSSCSCVFSSASSSSPKVSSCIVVNVKDLAATCAARPDVKFKSADL</sequence>
<feature type="non-terminal residue" evidence="1">
    <location>
        <position position="99"/>
    </location>
</feature>
<name>A0A091HUH4_CALAN</name>
<reference evidence="1 2" key="1">
    <citation type="submission" date="2014-04" db="EMBL/GenBank/DDBJ databases">
        <title>Genome evolution of avian class.</title>
        <authorList>
            <person name="Zhang G."/>
            <person name="Li C."/>
        </authorList>
    </citation>
    <scope>NUCLEOTIDE SEQUENCE [LARGE SCALE GENOMIC DNA]</scope>
    <source>
        <strain evidence="1">BGI_N300</strain>
    </source>
</reference>
<gene>
    <name evidence="1" type="ORF">N300_06662</name>
</gene>
<accession>A0A091HUH4</accession>
<feature type="non-terminal residue" evidence="1">
    <location>
        <position position="1"/>
    </location>
</feature>